<accession>A0A2H5XD89</accession>
<organism evidence="1 2">
    <name type="scientific">Candidatus Fervidibacter japonicus</name>
    <dbReference type="NCBI Taxonomy" id="2035412"/>
    <lineage>
        <taxon>Bacteria</taxon>
        <taxon>Candidatus Fervidibacterota</taxon>
        <taxon>Candidatus Fervidibacter</taxon>
    </lineage>
</organism>
<sequence>MLSLFTLSLIALIIIMAPQAGLRKEGLKTLWTKCRCFDFVTAELVTSGSVVREKPLFRHISLLSRFKFNAVLMNL</sequence>
<dbReference type="AlphaFoldDB" id="A0A2H5XD89"/>
<dbReference type="EMBL" id="BEHT01000021">
    <property type="protein sequence ID" value="GBC99153.1"/>
    <property type="molecule type" value="Genomic_DNA"/>
</dbReference>
<gene>
    <name evidence="1" type="ORF">HRbin17_01674</name>
</gene>
<dbReference type="Proteomes" id="UP000236173">
    <property type="component" value="Unassembled WGS sequence"/>
</dbReference>
<reference evidence="2" key="1">
    <citation type="submission" date="2017-09" db="EMBL/GenBank/DDBJ databases">
        <title>Metaegenomics of thermophilic ammonia-oxidizing enrichment culture.</title>
        <authorList>
            <person name="Kato S."/>
            <person name="Suzuki K."/>
        </authorList>
    </citation>
    <scope>NUCLEOTIDE SEQUENCE [LARGE SCALE GENOMIC DNA]</scope>
</reference>
<proteinExistence type="predicted"/>
<protein>
    <submittedName>
        <fullName evidence="1">Uncharacterized protein</fullName>
    </submittedName>
</protein>
<comment type="caution">
    <text evidence="1">The sequence shown here is derived from an EMBL/GenBank/DDBJ whole genome shotgun (WGS) entry which is preliminary data.</text>
</comment>
<name>A0A2H5XD89_9BACT</name>
<evidence type="ECO:0000313" key="2">
    <source>
        <dbReference type="Proteomes" id="UP000236173"/>
    </source>
</evidence>
<evidence type="ECO:0000313" key="1">
    <source>
        <dbReference type="EMBL" id="GBC99153.1"/>
    </source>
</evidence>